<dbReference type="OrthoDB" id="2562427at2759"/>
<protein>
    <submittedName>
        <fullName evidence="3">Uncharacterized protein</fullName>
    </submittedName>
</protein>
<feature type="compositionally biased region" description="Basic and acidic residues" evidence="1">
    <location>
        <begin position="35"/>
        <end position="48"/>
    </location>
</feature>
<organism evidence="3 4">
    <name type="scientific">Trichosporon asahii var. asahii (strain CBS 8904)</name>
    <name type="common">Yeast</name>
    <dbReference type="NCBI Taxonomy" id="1220162"/>
    <lineage>
        <taxon>Eukaryota</taxon>
        <taxon>Fungi</taxon>
        <taxon>Dikarya</taxon>
        <taxon>Basidiomycota</taxon>
        <taxon>Agaricomycotina</taxon>
        <taxon>Tremellomycetes</taxon>
        <taxon>Trichosporonales</taxon>
        <taxon>Trichosporonaceae</taxon>
        <taxon>Trichosporon</taxon>
    </lineage>
</organism>
<evidence type="ECO:0000313" key="3">
    <source>
        <dbReference type="EMBL" id="EKD02177.1"/>
    </source>
</evidence>
<keyword evidence="2" id="KW-0472">Membrane</keyword>
<dbReference type="HOGENOM" id="CLU_671186_0_0_1"/>
<sequence>MLGMFRVEKRDDYAYRRYDMRSVGVGPTKTTESAVRGRERSVRQRETELVQGAGPSVAEIRREFNRASAVQADYYEDEEDYPDDDDYYDDELEVVEGPLAARDLVRRLDRLEALDAAAKAYDESFDLRDLRDFRDLRELQLSDGEISHPPPYPDSRGSPRSHSPPRNRPVLTTIFFSFVNRYIAPHLPEDIQAILHDPPSLNDPASLVPLLRAAAPYTQYLLVLVALYVVWAFVTGIVFYLGRFLRFCFRIGPVLAIIAWVMASTGQGGIDVLFDALKAYAGEGAGNNRQAGRYGGAGGAGGVPRGAAMYEAGRRTRRRGPGGGERYDAREARGYYNNPRTRTRRNEPQEAGAGADMLSAFFNNDGLAGTVQEFVKRAVAKGTGLDWLFNQNQNDEQRDKRDGARTTRTR</sequence>
<dbReference type="InParanoid" id="K1VRT1"/>
<dbReference type="Proteomes" id="UP000006757">
    <property type="component" value="Unassembled WGS sequence"/>
</dbReference>
<feature type="transmembrane region" description="Helical" evidence="2">
    <location>
        <begin position="220"/>
        <end position="241"/>
    </location>
</feature>
<evidence type="ECO:0000256" key="2">
    <source>
        <dbReference type="SAM" id="Phobius"/>
    </source>
</evidence>
<dbReference type="AlphaFoldDB" id="K1VRT1"/>
<proteinExistence type="predicted"/>
<keyword evidence="2" id="KW-1133">Transmembrane helix</keyword>
<name>K1VRT1_TRIAC</name>
<keyword evidence="2" id="KW-0812">Transmembrane</keyword>
<reference evidence="3 4" key="1">
    <citation type="journal article" date="2012" name="Eukaryot. Cell">
        <title>Genome sequence of the Trichosporon asahii environmental strain CBS 8904.</title>
        <authorList>
            <person name="Yang R.Y."/>
            <person name="Li H.T."/>
            <person name="Zhu H."/>
            <person name="Zhou G.P."/>
            <person name="Wang M."/>
            <person name="Wang L."/>
        </authorList>
    </citation>
    <scope>NUCLEOTIDE SEQUENCE [LARGE SCALE GENOMIC DNA]</scope>
    <source>
        <strain evidence="3 4">CBS 8904</strain>
    </source>
</reference>
<feature type="region of interest" description="Disordered" evidence="1">
    <location>
        <begin position="26"/>
        <end position="54"/>
    </location>
</feature>
<feature type="region of interest" description="Disordered" evidence="1">
    <location>
        <begin position="310"/>
        <end position="352"/>
    </location>
</feature>
<gene>
    <name evidence="3" type="ORF">A1Q2_03539</name>
</gene>
<feature type="region of interest" description="Disordered" evidence="1">
    <location>
        <begin position="391"/>
        <end position="410"/>
    </location>
</feature>
<dbReference type="EMBL" id="AMBO01000296">
    <property type="protein sequence ID" value="EKD02177.1"/>
    <property type="molecule type" value="Genomic_DNA"/>
</dbReference>
<dbReference type="eggNOG" id="ENOG502TKKW">
    <property type="taxonomic scope" value="Eukaryota"/>
</dbReference>
<feature type="compositionally biased region" description="Basic and acidic residues" evidence="1">
    <location>
        <begin position="395"/>
        <end position="410"/>
    </location>
</feature>
<feature type="region of interest" description="Disordered" evidence="1">
    <location>
        <begin position="143"/>
        <end position="166"/>
    </location>
</feature>
<comment type="caution">
    <text evidence="3">The sequence shown here is derived from an EMBL/GenBank/DDBJ whole genome shotgun (WGS) entry which is preliminary data.</text>
</comment>
<accession>K1VRT1</accession>
<keyword evidence="4" id="KW-1185">Reference proteome</keyword>
<evidence type="ECO:0000313" key="4">
    <source>
        <dbReference type="Proteomes" id="UP000006757"/>
    </source>
</evidence>
<evidence type="ECO:0000256" key="1">
    <source>
        <dbReference type="SAM" id="MobiDB-lite"/>
    </source>
</evidence>